<dbReference type="Pfam" id="PF13087">
    <property type="entry name" value="AAA_12"/>
    <property type="match status" value="1"/>
</dbReference>
<feature type="compositionally biased region" description="Low complexity" evidence="1">
    <location>
        <begin position="258"/>
        <end position="276"/>
    </location>
</feature>
<dbReference type="InterPro" id="IPR018838">
    <property type="entry name" value="ZGRF1-like_N"/>
</dbReference>
<dbReference type="InterPro" id="IPR045055">
    <property type="entry name" value="DNA2/NAM7-like"/>
</dbReference>
<dbReference type="PANTHER" id="PTHR10887">
    <property type="entry name" value="DNA2/NAM7 HELICASE FAMILY"/>
    <property type="match status" value="1"/>
</dbReference>
<proteinExistence type="predicted"/>
<feature type="compositionally biased region" description="Acidic residues" evidence="1">
    <location>
        <begin position="1129"/>
        <end position="1139"/>
    </location>
</feature>
<dbReference type="InterPro" id="IPR027417">
    <property type="entry name" value="P-loop_NTPase"/>
</dbReference>
<accession>A0ABQ7JRS4</accession>
<dbReference type="InterPro" id="IPR041677">
    <property type="entry name" value="DNA2/NAM7_AAA_11"/>
</dbReference>
<sequence>MNPYSEFTCLYTSQKQKKAKTWHDGNLKYFHNNSKVVLYDEKFNVLDSTFHRGAALAVGDDMDMDKHLVTVEDLTVEYATNSGDSGTSVKPIASTPTAARTAIPVRSAPSYQKPKPAGRQLNPYTSTALANTSISSTRPIDEATATSAGRPANGFIPQPQQHQSDNTGSSNNYFANAPQPDLKRKKWRAPFTNKEPSPSTSMDEQFDQLDESDFGNWDNSDMLDFVDTHPQSALGGINGNAAATRAPMGPTATIKPISTSKAVSSMTSSTGTVVLSREAPKRRKVGLSRPTGSLEAPTQASLMAPHKPPSSQLEFPNAARCTNFTGKNSGQLLRRSMALGSRFASTNQYRDSMTFLIYEHLQIMVIEIAVIMWGIKSNGKAHDGDTQDPLYRSRGVHIHSGSTLRRRGDVYTGFPLYRGQLGAGGSVETTAVVQPSAQQGAVLSLSNKEHHSKYSKDDLWVVSQSSRFDAASTFFARSVFYGPSGNDVEITCLSHSDSSKARDLLSRSNQVCAIRLFNGMSEFMMLDNLQDGLTKTPLLPTLLNYVPPELVKASKTAVFKAPSRIPEKSGCIVLTEEDGIDMEIELQDTIEKYGLNFEQAGVLRNFALTVVRAPGWSPSSSEPPPILLVHGVFGAGKSFLIAVLIVFIDLLLSKARPLPKDVRSCRFLVTSMTNVAVDRILMALLDLNYNKFVRVGSLKKVARRVLPFTAQSTSARKGEDIKELQAMLNDDSLSIKERQYVKDAMKRFQREENRGLVEKADVVGATCVASMFEVMDEASFPIVILDEASQLLEPMSLIPICRAGCQKVVMVGDPLQLSPPINTNGDSAAKGLSRTLFDRSIEMGIKPIMLRTQYRCHERIAEISNTLFYSNVLKTGPSMEDRAPLIEGLPTLTFIENQGQEIQNPRSKSYTNPAEIKLVVTIIQCLLHLNIPETSIGVISLYKSQADGIESELNEQLKNSGQKGGVQISTGSEKEVIIVSTVRTDAIGFIDNHQRVNVALTRAKRHLYVVGFSQLLYSNKTWCSILKDHCGATQDGMMTGQGFMQRLRTLTPLQRQATPPPQMQLVESEDEDEELRDGRREEERRYLDHVEQDEYEVDDHYDNSGYSSHRLSATVPGQARSRKYALYQADEESDDEYDDQETRGPITKSSRSGGSGPLDLRGRQNPPRDDGYPHERQNSSHDAGYIDQPHIPVVQGHAQRYTGRARKVQKEAVRETSDSYDHVSDDDDEKGLEDLLSAHRDAPFTPPPPSLIVQRSSRPNNGMQRNGIDVEPDSVTPSEQMRTAQVHAHLPEIALERNADCWKKGVDDALKERPLEYELEVEEEVVWEMGEESESDAHVDAHAEPDRQSDENRVEIRKADNKNSSSMKEENMEMIELDPSVQQQQHEQQLQQEVDRERTKTPSQGLYESQRIEDLDVVGLSQWASPPQHLQSKESTADTTVVSAAVGVVALGLVGGADVTDVVADMRPMATASRLQREEQEEDNTSIVGESQGRCGGLMIEGEEDDISCLDVEGFDY</sequence>
<feature type="compositionally biased region" description="Basic and acidic residues" evidence="1">
    <location>
        <begin position="1208"/>
        <end position="1223"/>
    </location>
</feature>
<dbReference type="SUPFAM" id="SSF52540">
    <property type="entry name" value="P-loop containing nucleoside triphosphate hydrolases"/>
    <property type="match status" value="1"/>
</dbReference>
<feature type="compositionally biased region" description="Basic and acidic residues" evidence="1">
    <location>
        <begin position="1076"/>
        <end position="1102"/>
    </location>
</feature>
<dbReference type="Pfam" id="PF13086">
    <property type="entry name" value="AAA_11"/>
    <property type="match status" value="2"/>
</dbReference>
<protein>
    <recommendedName>
        <fullName evidence="2">AAA+ ATPase domain-containing protein</fullName>
    </recommendedName>
</protein>
<dbReference type="EMBL" id="JAAAIM010000839">
    <property type="protein sequence ID" value="KAG0283918.1"/>
    <property type="molecule type" value="Genomic_DNA"/>
</dbReference>
<dbReference type="SMART" id="SM00382">
    <property type="entry name" value="AAA"/>
    <property type="match status" value="1"/>
</dbReference>
<feature type="compositionally biased region" description="Polar residues" evidence="1">
    <location>
        <begin position="80"/>
        <end position="98"/>
    </location>
</feature>
<feature type="compositionally biased region" description="Basic and acidic residues" evidence="1">
    <location>
        <begin position="1232"/>
        <end position="1242"/>
    </location>
</feature>
<feature type="region of interest" description="Disordered" evidence="1">
    <location>
        <begin position="80"/>
        <end position="205"/>
    </location>
</feature>
<dbReference type="InterPro" id="IPR041679">
    <property type="entry name" value="DNA2/NAM7-like_C"/>
</dbReference>
<evidence type="ECO:0000256" key="1">
    <source>
        <dbReference type="SAM" id="MobiDB-lite"/>
    </source>
</evidence>
<evidence type="ECO:0000313" key="3">
    <source>
        <dbReference type="EMBL" id="KAG0283918.1"/>
    </source>
</evidence>
<gene>
    <name evidence="3" type="ORF">BGZ96_011712</name>
</gene>
<feature type="region of interest" description="Disordered" evidence="1">
    <location>
        <begin position="1472"/>
        <end position="1497"/>
    </location>
</feature>
<feature type="compositionally biased region" description="Basic and acidic residues" evidence="1">
    <location>
        <begin position="1335"/>
        <end position="1371"/>
    </location>
</feature>
<reference evidence="3 4" key="1">
    <citation type="journal article" date="2020" name="Fungal Divers.">
        <title>Resolving the Mortierellaceae phylogeny through synthesis of multi-gene phylogenetics and phylogenomics.</title>
        <authorList>
            <person name="Vandepol N."/>
            <person name="Liber J."/>
            <person name="Desiro A."/>
            <person name="Na H."/>
            <person name="Kennedy M."/>
            <person name="Barry K."/>
            <person name="Grigoriev I.V."/>
            <person name="Miller A.N."/>
            <person name="O'Donnell K."/>
            <person name="Stajich J.E."/>
            <person name="Bonito G."/>
        </authorList>
    </citation>
    <scope>NUCLEOTIDE SEQUENCE [LARGE SCALE GENOMIC DNA]</scope>
    <source>
        <strain evidence="3 4">AD045</strain>
    </source>
</reference>
<dbReference type="InterPro" id="IPR003593">
    <property type="entry name" value="AAA+_ATPase"/>
</dbReference>
<name>A0ABQ7JRS4_9FUNG</name>
<dbReference type="Gene3D" id="3.40.50.300">
    <property type="entry name" value="P-loop containing nucleotide triphosphate hydrolases"/>
    <property type="match status" value="2"/>
</dbReference>
<feature type="compositionally biased region" description="Low complexity" evidence="1">
    <location>
        <begin position="1382"/>
        <end position="1392"/>
    </location>
</feature>
<feature type="region of interest" description="Disordered" evidence="1">
    <location>
        <begin position="238"/>
        <end position="312"/>
    </location>
</feature>
<dbReference type="InterPro" id="IPR047187">
    <property type="entry name" value="SF1_C_Upf1"/>
</dbReference>
<dbReference type="PANTHER" id="PTHR10887:SF322">
    <property type="entry name" value="HELICASE MOV-10"/>
    <property type="match status" value="1"/>
</dbReference>
<feature type="compositionally biased region" description="Basic and acidic residues" evidence="1">
    <location>
        <begin position="1160"/>
        <end position="1179"/>
    </location>
</feature>
<feature type="compositionally biased region" description="Polar residues" evidence="1">
    <location>
        <begin position="194"/>
        <end position="203"/>
    </location>
</feature>
<feature type="domain" description="AAA+ ATPase" evidence="2">
    <location>
        <begin position="623"/>
        <end position="847"/>
    </location>
</feature>
<evidence type="ECO:0000259" key="2">
    <source>
        <dbReference type="SMART" id="SM00382"/>
    </source>
</evidence>
<organism evidence="3 4">
    <name type="scientific">Linnemannia gamsii</name>
    <dbReference type="NCBI Taxonomy" id="64522"/>
    <lineage>
        <taxon>Eukaryota</taxon>
        <taxon>Fungi</taxon>
        <taxon>Fungi incertae sedis</taxon>
        <taxon>Mucoromycota</taxon>
        <taxon>Mortierellomycotina</taxon>
        <taxon>Mortierellomycetes</taxon>
        <taxon>Mortierellales</taxon>
        <taxon>Mortierellaceae</taxon>
        <taxon>Linnemannia</taxon>
    </lineage>
</organism>
<dbReference type="CDD" id="cd18808">
    <property type="entry name" value="SF1_C_Upf1"/>
    <property type="match status" value="1"/>
</dbReference>
<feature type="region of interest" description="Disordered" evidence="1">
    <location>
        <begin position="1053"/>
        <end position="1280"/>
    </location>
</feature>
<comment type="caution">
    <text evidence="3">The sequence shown here is derived from an EMBL/GenBank/DDBJ whole genome shotgun (WGS) entry which is preliminary data.</text>
</comment>
<dbReference type="Proteomes" id="UP001194696">
    <property type="component" value="Unassembled WGS sequence"/>
</dbReference>
<feature type="compositionally biased region" description="Polar residues" evidence="1">
    <location>
        <begin position="158"/>
        <end position="174"/>
    </location>
</feature>
<dbReference type="Pfam" id="PF10382">
    <property type="entry name" value="ZGRF1-like_N"/>
    <property type="match status" value="1"/>
</dbReference>
<evidence type="ECO:0000313" key="4">
    <source>
        <dbReference type="Proteomes" id="UP001194696"/>
    </source>
</evidence>
<feature type="compositionally biased region" description="Polar residues" evidence="1">
    <location>
        <begin position="1253"/>
        <end position="1264"/>
    </location>
</feature>
<keyword evidence="4" id="KW-1185">Reference proteome</keyword>
<feature type="compositionally biased region" description="Polar residues" evidence="1">
    <location>
        <begin position="122"/>
        <end position="138"/>
    </location>
</feature>
<feature type="region of interest" description="Disordered" evidence="1">
    <location>
        <begin position="1330"/>
        <end position="1404"/>
    </location>
</feature>